<dbReference type="InterPro" id="IPR017581">
    <property type="entry name" value="AtpR-like"/>
</dbReference>
<protein>
    <recommendedName>
        <fullName evidence="8">N-ATPase, AtpR subunit</fullName>
    </recommendedName>
</protein>
<name>A0ABQ1IJ87_9PROT</name>
<dbReference type="Proteomes" id="UP000603352">
    <property type="component" value="Unassembled WGS sequence"/>
</dbReference>
<feature type="transmembrane region" description="Helical" evidence="5">
    <location>
        <begin position="69"/>
        <end position="97"/>
    </location>
</feature>
<reference evidence="7" key="1">
    <citation type="journal article" date="2019" name="Int. J. Syst. Evol. Microbiol.">
        <title>The Global Catalogue of Microorganisms (GCM) 10K type strain sequencing project: providing services to taxonomists for standard genome sequencing and annotation.</title>
        <authorList>
            <consortium name="The Broad Institute Genomics Platform"/>
            <consortium name="The Broad Institute Genome Sequencing Center for Infectious Disease"/>
            <person name="Wu L."/>
            <person name="Ma J."/>
        </authorList>
    </citation>
    <scope>NUCLEOTIDE SEQUENCE [LARGE SCALE GENOMIC DNA]</scope>
    <source>
        <strain evidence="7">CGMCC 1.10188</strain>
    </source>
</reference>
<organism evidence="6 7">
    <name type="scientific">Tistrella bauzanensis</name>
    <dbReference type="NCBI Taxonomy" id="657419"/>
    <lineage>
        <taxon>Bacteria</taxon>
        <taxon>Pseudomonadati</taxon>
        <taxon>Pseudomonadota</taxon>
        <taxon>Alphaproteobacteria</taxon>
        <taxon>Geminicoccales</taxon>
        <taxon>Geminicoccaceae</taxon>
        <taxon>Tistrella</taxon>
    </lineage>
</organism>
<evidence type="ECO:0000256" key="1">
    <source>
        <dbReference type="ARBA" id="ARBA00004141"/>
    </source>
</evidence>
<keyword evidence="7" id="KW-1185">Reference proteome</keyword>
<dbReference type="Pfam" id="PF12966">
    <property type="entry name" value="AtpR"/>
    <property type="match status" value="1"/>
</dbReference>
<dbReference type="RefSeq" id="WP_188578221.1">
    <property type="nucleotide sequence ID" value="NZ_BMDZ01000026.1"/>
</dbReference>
<dbReference type="SUPFAM" id="SSF161098">
    <property type="entry name" value="MetI-like"/>
    <property type="match status" value="1"/>
</dbReference>
<keyword evidence="3 5" id="KW-1133">Transmembrane helix</keyword>
<keyword evidence="2 5" id="KW-0812">Transmembrane</keyword>
<dbReference type="InterPro" id="IPR035906">
    <property type="entry name" value="MetI-like_sf"/>
</dbReference>
<dbReference type="EMBL" id="BMDZ01000026">
    <property type="protein sequence ID" value="GGB42349.1"/>
    <property type="molecule type" value="Genomic_DNA"/>
</dbReference>
<evidence type="ECO:0000256" key="2">
    <source>
        <dbReference type="ARBA" id="ARBA00022692"/>
    </source>
</evidence>
<proteinExistence type="predicted"/>
<evidence type="ECO:0008006" key="8">
    <source>
        <dbReference type="Google" id="ProtNLM"/>
    </source>
</evidence>
<gene>
    <name evidence="6" type="ORF">GCM10011505_24680</name>
</gene>
<feature type="transmembrane region" description="Helical" evidence="5">
    <location>
        <begin position="12"/>
        <end position="38"/>
    </location>
</feature>
<accession>A0ABQ1IJ87</accession>
<comment type="subcellular location">
    <subcellularLocation>
        <location evidence="1">Membrane</location>
        <topology evidence="1">Multi-pass membrane protein</topology>
    </subcellularLocation>
</comment>
<comment type="caution">
    <text evidence="6">The sequence shown here is derived from an EMBL/GenBank/DDBJ whole genome shotgun (WGS) entry which is preliminary data.</text>
</comment>
<evidence type="ECO:0000313" key="6">
    <source>
        <dbReference type="EMBL" id="GGB42349.1"/>
    </source>
</evidence>
<sequence>MIDIITAIDRDITHLSAVASTLPTALQVVLAVVAGFVLGQVHFRGLGRAITLFGQGRTLPALAWQIGRFLVLIPVLVLAATLGAAVLLAVAAGLLIARHLVVAAARRQDRERAA</sequence>
<evidence type="ECO:0000313" key="7">
    <source>
        <dbReference type="Proteomes" id="UP000603352"/>
    </source>
</evidence>
<keyword evidence="4 5" id="KW-0472">Membrane</keyword>
<evidence type="ECO:0000256" key="3">
    <source>
        <dbReference type="ARBA" id="ARBA00022989"/>
    </source>
</evidence>
<evidence type="ECO:0000256" key="5">
    <source>
        <dbReference type="SAM" id="Phobius"/>
    </source>
</evidence>
<evidence type="ECO:0000256" key="4">
    <source>
        <dbReference type="ARBA" id="ARBA00023136"/>
    </source>
</evidence>